<keyword evidence="3 6" id="KW-0812">Transmembrane</keyword>
<evidence type="ECO:0000256" key="1">
    <source>
        <dbReference type="ARBA" id="ARBA00004651"/>
    </source>
</evidence>
<feature type="transmembrane region" description="Helical" evidence="6">
    <location>
        <begin position="156"/>
        <end position="178"/>
    </location>
</feature>
<feature type="transmembrane region" description="Helical" evidence="6">
    <location>
        <begin position="12"/>
        <end position="36"/>
    </location>
</feature>
<feature type="transmembrane region" description="Helical" evidence="6">
    <location>
        <begin position="363"/>
        <end position="381"/>
    </location>
</feature>
<dbReference type="PANTHER" id="PTHR30250">
    <property type="entry name" value="PST FAMILY PREDICTED COLANIC ACID TRANSPORTER"/>
    <property type="match status" value="1"/>
</dbReference>
<name>A0ABT5XLU6_9FLAO</name>
<evidence type="ECO:0000256" key="6">
    <source>
        <dbReference type="SAM" id="Phobius"/>
    </source>
</evidence>
<evidence type="ECO:0000256" key="2">
    <source>
        <dbReference type="ARBA" id="ARBA00022475"/>
    </source>
</evidence>
<comment type="subcellular location">
    <subcellularLocation>
        <location evidence="1">Cell membrane</location>
        <topology evidence="1">Multi-pass membrane protein</topology>
    </subcellularLocation>
</comment>
<reference evidence="7 8" key="1">
    <citation type="submission" date="2023-03" db="EMBL/GenBank/DDBJ databases">
        <title>Muricauda XX sp. nov. and Muricauda XXX sp. nov., two novel species isolated from Okinawa Trough.</title>
        <authorList>
            <person name="Cao W."/>
            <person name="Deng X."/>
        </authorList>
    </citation>
    <scope>NUCLEOTIDE SEQUENCE [LARGE SCALE GENOMIC DNA]</scope>
    <source>
        <strain evidence="7 8">81s02</strain>
    </source>
</reference>
<dbReference type="InterPro" id="IPR002797">
    <property type="entry name" value="Polysacc_synth"/>
</dbReference>
<protein>
    <submittedName>
        <fullName evidence="7">Oligosaccharide flippase family protein</fullName>
    </submittedName>
</protein>
<feature type="transmembrane region" description="Helical" evidence="6">
    <location>
        <begin position="184"/>
        <end position="202"/>
    </location>
</feature>
<keyword evidence="5 6" id="KW-0472">Membrane</keyword>
<evidence type="ECO:0000256" key="3">
    <source>
        <dbReference type="ARBA" id="ARBA00022692"/>
    </source>
</evidence>
<feature type="transmembrane region" description="Helical" evidence="6">
    <location>
        <begin position="387"/>
        <end position="408"/>
    </location>
</feature>
<feature type="transmembrane region" description="Helical" evidence="6">
    <location>
        <begin position="85"/>
        <end position="105"/>
    </location>
</feature>
<feature type="transmembrane region" description="Helical" evidence="6">
    <location>
        <begin position="452"/>
        <end position="471"/>
    </location>
</feature>
<feature type="transmembrane region" description="Helical" evidence="6">
    <location>
        <begin position="42"/>
        <end position="64"/>
    </location>
</feature>
<dbReference type="RefSeq" id="WP_275648897.1">
    <property type="nucleotide sequence ID" value="NZ_JARFVA010000002.1"/>
</dbReference>
<feature type="transmembrane region" description="Helical" evidence="6">
    <location>
        <begin position="301"/>
        <end position="322"/>
    </location>
</feature>
<dbReference type="PANTHER" id="PTHR30250:SF11">
    <property type="entry name" value="O-ANTIGEN TRANSPORTER-RELATED"/>
    <property type="match status" value="1"/>
</dbReference>
<keyword evidence="8" id="KW-1185">Reference proteome</keyword>
<dbReference type="Pfam" id="PF01943">
    <property type="entry name" value="Polysacc_synt"/>
    <property type="match status" value="1"/>
</dbReference>
<feature type="transmembrane region" description="Helical" evidence="6">
    <location>
        <begin position="334"/>
        <end position="351"/>
    </location>
</feature>
<feature type="transmembrane region" description="Helical" evidence="6">
    <location>
        <begin position="125"/>
        <end position="144"/>
    </location>
</feature>
<comment type="caution">
    <text evidence="7">The sequence shown here is derived from an EMBL/GenBank/DDBJ whole genome shotgun (WGS) entry which is preliminary data.</text>
</comment>
<proteinExistence type="predicted"/>
<evidence type="ECO:0000313" key="7">
    <source>
        <dbReference type="EMBL" id="MDF0706859.1"/>
    </source>
</evidence>
<evidence type="ECO:0000313" key="8">
    <source>
        <dbReference type="Proteomes" id="UP001217083"/>
    </source>
</evidence>
<evidence type="ECO:0000256" key="4">
    <source>
        <dbReference type="ARBA" id="ARBA00022989"/>
    </source>
</evidence>
<sequence>MQSNTKKLAGNALVYGLFGLLQKGLGFFLLPIYASLLDTEELGIISTSTAVISFLVILFGLSLRGSTAYYYYKFKDQDIDYVKKFFGTNFSFILLFTIFGILLLLIGKNWILDVLFKNIPFKPYILLSLASVLLQPVYLFYQSILKAKHQAKKASLLDFLFFGAMASITIILIVVFNFKAEGALLGNSIASFLVFIVSVIGIRKEITLCFDITLLKTSLKYSLPILPHNLSGWAMNMVDKLMLNNLNSLSVVALFDVGAQIGKVVNLISLGVNSAYSPWFFEQVKTQPEAKGTIVNITDKIILLYACVAVAASLLSPEVLVIIGKPSYYESWKVVPFIATAFVINGFYFTYSNVFFLEKTKYLPFLTVTGAITNLTLNYFMIPAYGIFGAALASLTTKIVFTLLTYIICQRIYPIPYHRLHLTVIFGACFLLSCLPFLIQDYLQEISLVQRILIKVLTLALIFIPIIYKNASQIKAIIKK</sequence>
<keyword evidence="2" id="KW-1003">Cell membrane</keyword>
<dbReference type="Proteomes" id="UP001217083">
    <property type="component" value="Unassembled WGS sequence"/>
</dbReference>
<dbReference type="InterPro" id="IPR050833">
    <property type="entry name" value="Poly_Biosynth_Transport"/>
</dbReference>
<feature type="transmembrane region" description="Helical" evidence="6">
    <location>
        <begin position="420"/>
        <end position="440"/>
    </location>
</feature>
<accession>A0ABT5XLU6</accession>
<keyword evidence="4 6" id="KW-1133">Transmembrane helix</keyword>
<organism evidence="7 8">
    <name type="scientific">Flagellimonas okinawensis</name>
    <dbReference type="NCBI Taxonomy" id="3031324"/>
    <lineage>
        <taxon>Bacteria</taxon>
        <taxon>Pseudomonadati</taxon>
        <taxon>Bacteroidota</taxon>
        <taxon>Flavobacteriia</taxon>
        <taxon>Flavobacteriales</taxon>
        <taxon>Flavobacteriaceae</taxon>
        <taxon>Flagellimonas</taxon>
    </lineage>
</organism>
<gene>
    <name evidence="7" type="ORF">PY091_06500</name>
</gene>
<dbReference type="EMBL" id="JARFVA010000002">
    <property type="protein sequence ID" value="MDF0706859.1"/>
    <property type="molecule type" value="Genomic_DNA"/>
</dbReference>
<evidence type="ECO:0000256" key="5">
    <source>
        <dbReference type="ARBA" id="ARBA00023136"/>
    </source>
</evidence>